<proteinExistence type="predicted"/>
<dbReference type="AlphaFoldDB" id="A0A077WUU0"/>
<dbReference type="EMBL" id="LK023346">
    <property type="protein sequence ID" value="CDS11080.1"/>
    <property type="molecule type" value="Genomic_DNA"/>
</dbReference>
<evidence type="ECO:0000256" key="1">
    <source>
        <dbReference type="SAM" id="MobiDB-lite"/>
    </source>
</evidence>
<reference evidence="2" key="1">
    <citation type="journal article" date="2014" name="Genome Announc.">
        <title>De novo whole-genome sequence and genome annotation of Lichtheimia ramosa.</title>
        <authorList>
            <person name="Linde J."/>
            <person name="Schwartze V."/>
            <person name="Binder U."/>
            <person name="Lass-Florl C."/>
            <person name="Voigt K."/>
            <person name="Horn F."/>
        </authorList>
    </citation>
    <scope>NUCLEOTIDE SEQUENCE</scope>
    <source>
        <strain evidence="2">JMRC FSU:6197</strain>
    </source>
</reference>
<name>A0A077WUU0_9FUNG</name>
<feature type="region of interest" description="Disordered" evidence="1">
    <location>
        <begin position="1"/>
        <end position="63"/>
    </location>
</feature>
<gene>
    <name evidence="2" type="ORF">LRAMOSA03344</name>
</gene>
<dbReference type="OrthoDB" id="2289889at2759"/>
<sequence length="227" mass="25922">MDAAQMHLHVSIDCNPPDPDPLPLQQEKPIADESSIGSDAEQEVQEEEGDAEEQNKPIVQEQQVNTTAFMDMTIMADDEQIKWEQQSQHFESKVASISKQHEKQTHHMGQQFENLIHYFDYIMQDQEQHSHDMQTRFRLLLHSLAGKKSVLLTIPSHQRLDGTREASARSNWIRLLVQNHMGNKLDKEEVASAVQQGGEIRKGDILVQDLSDMIDYALALIFEPGTK</sequence>
<organism evidence="2">
    <name type="scientific">Lichtheimia ramosa</name>
    <dbReference type="NCBI Taxonomy" id="688394"/>
    <lineage>
        <taxon>Eukaryota</taxon>
        <taxon>Fungi</taxon>
        <taxon>Fungi incertae sedis</taxon>
        <taxon>Mucoromycota</taxon>
        <taxon>Mucoromycotina</taxon>
        <taxon>Mucoromycetes</taxon>
        <taxon>Mucorales</taxon>
        <taxon>Lichtheimiaceae</taxon>
        <taxon>Lichtheimia</taxon>
    </lineage>
</organism>
<evidence type="ECO:0000313" key="2">
    <source>
        <dbReference type="EMBL" id="CDS11080.1"/>
    </source>
</evidence>
<feature type="compositionally biased region" description="Acidic residues" evidence="1">
    <location>
        <begin position="40"/>
        <end position="52"/>
    </location>
</feature>
<accession>A0A077WUU0</accession>
<protein>
    <submittedName>
        <fullName evidence="2">Uncharacterized protein</fullName>
    </submittedName>
</protein>